<dbReference type="Proteomes" id="UP000182665">
    <property type="component" value="Unassembled WGS sequence"/>
</dbReference>
<protein>
    <recommendedName>
        <fullName evidence="3">NDxxF motif lipoprotein</fullName>
    </recommendedName>
</protein>
<evidence type="ECO:0000313" key="1">
    <source>
        <dbReference type="EMBL" id="SFZ79069.1"/>
    </source>
</evidence>
<accession>A0ABY1HA39</accession>
<evidence type="ECO:0008006" key="3">
    <source>
        <dbReference type="Google" id="ProtNLM"/>
    </source>
</evidence>
<dbReference type="NCBIfam" id="NF033193">
    <property type="entry name" value="lipo_NDxxF"/>
    <property type="match status" value="1"/>
</dbReference>
<sequence>MKYIYIYLLLIFSIILVSCSNSIDNNNSKENSEDKIVEKPLPKKIFDKNKDGQYITENEIRKSIKLYLDKNEELSEASEYYEDKIDSEESLSQNEIKKLKKLNNLNQKNDENFKSYIKSNKLPKSYRKDTERISKYISHSNKYSQNLEKKIDKIIDKGINQKKVSIKDIGKIENDSTIVNGREQSKIEKFLNEKNIKTKAFKK</sequence>
<name>A0ABY1HA39_9STAP</name>
<dbReference type="RefSeq" id="WP_072291888.1">
    <property type="nucleotide sequence ID" value="NZ_FPKT01000014.1"/>
</dbReference>
<dbReference type="InterPro" id="IPR047903">
    <property type="entry name" value="NDxxF_lipo"/>
</dbReference>
<reference evidence="1 2" key="1">
    <citation type="submission" date="2016-11" db="EMBL/GenBank/DDBJ databases">
        <authorList>
            <person name="Varghese N."/>
            <person name="Submissions S."/>
        </authorList>
    </citation>
    <scope>NUCLEOTIDE SEQUENCE [LARGE SCALE GENOMIC DNA]</scope>
    <source>
        <strain evidence="1 2">NFIX07</strain>
    </source>
</reference>
<comment type="caution">
    <text evidence="1">The sequence shown here is derived from an EMBL/GenBank/DDBJ whole genome shotgun (WGS) entry which is preliminary data.</text>
</comment>
<proteinExistence type="predicted"/>
<evidence type="ECO:0000313" key="2">
    <source>
        <dbReference type="Proteomes" id="UP000182665"/>
    </source>
</evidence>
<keyword evidence="2" id="KW-1185">Reference proteome</keyword>
<gene>
    <name evidence="1" type="ORF">SAMN03097721_02548</name>
</gene>
<dbReference type="PROSITE" id="PS51257">
    <property type="entry name" value="PROKAR_LIPOPROTEIN"/>
    <property type="match status" value="1"/>
</dbReference>
<organism evidence="1 2">
    <name type="scientific">Staphylococcus pasteuri</name>
    <dbReference type="NCBI Taxonomy" id="45972"/>
    <lineage>
        <taxon>Bacteria</taxon>
        <taxon>Bacillati</taxon>
        <taxon>Bacillota</taxon>
        <taxon>Bacilli</taxon>
        <taxon>Bacillales</taxon>
        <taxon>Staphylococcaceae</taxon>
        <taxon>Staphylococcus</taxon>
    </lineage>
</organism>
<dbReference type="EMBL" id="FPKT01000014">
    <property type="protein sequence ID" value="SFZ79069.1"/>
    <property type="molecule type" value="Genomic_DNA"/>
</dbReference>